<accession>A0ACB9HGX3</accession>
<keyword evidence="2" id="KW-1185">Reference proteome</keyword>
<gene>
    <name evidence="1" type="ORF">L1987_37612</name>
</gene>
<protein>
    <submittedName>
        <fullName evidence="1">Uncharacterized protein</fullName>
    </submittedName>
</protein>
<reference evidence="2" key="1">
    <citation type="journal article" date="2022" name="Mol. Ecol. Resour.">
        <title>The genomes of chicory, endive, great burdock and yacon provide insights into Asteraceae palaeo-polyploidization history and plant inulin production.</title>
        <authorList>
            <person name="Fan W."/>
            <person name="Wang S."/>
            <person name="Wang H."/>
            <person name="Wang A."/>
            <person name="Jiang F."/>
            <person name="Liu H."/>
            <person name="Zhao H."/>
            <person name="Xu D."/>
            <person name="Zhang Y."/>
        </authorList>
    </citation>
    <scope>NUCLEOTIDE SEQUENCE [LARGE SCALE GENOMIC DNA]</scope>
    <source>
        <strain evidence="2">cv. Yunnan</strain>
    </source>
</reference>
<evidence type="ECO:0000313" key="2">
    <source>
        <dbReference type="Proteomes" id="UP001056120"/>
    </source>
</evidence>
<name>A0ACB9HGX3_9ASTR</name>
<reference evidence="1 2" key="2">
    <citation type="journal article" date="2022" name="Mol. Ecol. Resour.">
        <title>The genomes of chicory, endive, great burdock and yacon provide insights into Asteraceae paleo-polyploidization history and plant inulin production.</title>
        <authorList>
            <person name="Fan W."/>
            <person name="Wang S."/>
            <person name="Wang H."/>
            <person name="Wang A."/>
            <person name="Jiang F."/>
            <person name="Liu H."/>
            <person name="Zhao H."/>
            <person name="Xu D."/>
            <person name="Zhang Y."/>
        </authorList>
    </citation>
    <scope>NUCLEOTIDE SEQUENCE [LARGE SCALE GENOMIC DNA]</scope>
    <source>
        <strain evidence="2">cv. Yunnan</strain>
        <tissue evidence="1">Leaves</tissue>
    </source>
</reference>
<evidence type="ECO:0000313" key="1">
    <source>
        <dbReference type="EMBL" id="KAI3794970.1"/>
    </source>
</evidence>
<comment type="caution">
    <text evidence="1">The sequence shown here is derived from an EMBL/GenBank/DDBJ whole genome shotgun (WGS) entry which is preliminary data.</text>
</comment>
<sequence>MMVTTATVVPLFRFFLLNRRAVATSSSSVHCSGTSCRFEGFVCGIWVIGFGASWIQTILYLPNTLFLTYPNETEVEDNNCIIYVLTHQVISYVEVLLYVEL</sequence>
<dbReference type="Proteomes" id="UP001056120">
    <property type="component" value="Linkage Group LG12"/>
</dbReference>
<dbReference type="EMBL" id="CM042029">
    <property type="protein sequence ID" value="KAI3794970.1"/>
    <property type="molecule type" value="Genomic_DNA"/>
</dbReference>
<organism evidence="1 2">
    <name type="scientific">Smallanthus sonchifolius</name>
    <dbReference type="NCBI Taxonomy" id="185202"/>
    <lineage>
        <taxon>Eukaryota</taxon>
        <taxon>Viridiplantae</taxon>
        <taxon>Streptophyta</taxon>
        <taxon>Embryophyta</taxon>
        <taxon>Tracheophyta</taxon>
        <taxon>Spermatophyta</taxon>
        <taxon>Magnoliopsida</taxon>
        <taxon>eudicotyledons</taxon>
        <taxon>Gunneridae</taxon>
        <taxon>Pentapetalae</taxon>
        <taxon>asterids</taxon>
        <taxon>campanulids</taxon>
        <taxon>Asterales</taxon>
        <taxon>Asteraceae</taxon>
        <taxon>Asteroideae</taxon>
        <taxon>Heliantheae alliance</taxon>
        <taxon>Millerieae</taxon>
        <taxon>Smallanthus</taxon>
    </lineage>
</organism>
<proteinExistence type="predicted"/>